<feature type="domain" description="RRM" evidence="2">
    <location>
        <begin position="8"/>
        <end position="88"/>
    </location>
</feature>
<dbReference type="InterPro" id="IPR035979">
    <property type="entry name" value="RBD_domain_sf"/>
</dbReference>
<dbReference type="SUPFAM" id="SSF54928">
    <property type="entry name" value="RNA-binding domain, RBD"/>
    <property type="match status" value="1"/>
</dbReference>
<comment type="caution">
    <text evidence="3">The sequence shown here is derived from an EMBL/GenBank/DDBJ whole genome shotgun (WGS) entry which is preliminary data.</text>
</comment>
<evidence type="ECO:0000313" key="4">
    <source>
        <dbReference type="Proteomes" id="UP001472677"/>
    </source>
</evidence>
<protein>
    <recommendedName>
        <fullName evidence="2">RRM domain-containing protein</fullName>
    </recommendedName>
</protein>
<dbReference type="Gene3D" id="3.30.70.330">
    <property type="match status" value="1"/>
</dbReference>
<keyword evidence="1" id="KW-0694">RNA-binding</keyword>
<name>A0ABR2F8V0_9ROSI</name>
<dbReference type="Pfam" id="PF00076">
    <property type="entry name" value="RRM_1"/>
    <property type="match status" value="1"/>
</dbReference>
<dbReference type="SMART" id="SM00360">
    <property type="entry name" value="RRM"/>
    <property type="match status" value="1"/>
</dbReference>
<organism evidence="3 4">
    <name type="scientific">Hibiscus sabdariffa</name>
    <name type="common">roselle</name>
    <dbReference type="NCBI Taxonomy" id="183260"/>
    <lineage>
        <taxon>Eukaryota</taxon>
        <taxon>Viridiplantae</taxon>
        <taxon>Streptophyta</taxon>
        <taxon>Embryophyta</taxon>
        <taxon>Tracheophyta</taxon>
        <taxon>Spermatophyta</taxon>
        <taxon>Magnoliopsida</taxon>
        <taxon>eudicotyledons</taxon>
        <taxon>Gunneridae</taxon>
        <taxon>Pentapetalae</taxon>
        <taxon>rosids</taxon>
        <taxon>malvids</taxon>
        <taxon>Malvales</taxon>
        <taxon>Malvaceae</taxon>
        <taxon>Malvoideae</taxon>
        <taxon>Hibiscus</taxon>
    </lineage>
</organism>
<evidence type="ECO:0000256" key="1">
    <source>
        <dbReference type="PROSITE-ProRule" id="PRU00176"/>
    </source>
</evidence>
<evidence type="ECO:0000259" key="2">
    <source>
        <dbReference type="PROSITE" id="PS50102"/>
    </source>
</evidence>
<evidence type="ECO:0000313" key="3">
    <source>
        <dbReference type="EMBL" id="KAK8574740.1"/>
    </source>
</evidence>
<accession>A0ABR2F8V0</accession>
<dbReference type="PROSITE" id="PS50102">
    <property type="entry name" value="RRM"/>
    <property type="match status" value="1"/>
</dbReference>
<proteinExistence type="predicted"/>
<keyword evidence="4" id="KW-1185">Reference proteome</keyword>
<dbReference type="InterPro" id="IPR012677">
    <property type="entry name" value="Nucleotide-bd_a/b_plait_sf"/>
</dbReference>
<gene>
    <name evidence="3" type="ORF">V6N12_062424</name>
</gene>
<reference evidence="3 4" key="1">
    <citation type="journal article" date="2024" name="G3 (Bethesda)">
        <title>Genome assembly of Hibiscus sabdariffa L. provides insights into metabolisms of medicinal natural products.</title>
        <authorList>
            <person name="Kim T."/>
        </authorList>
    </citation>
    <scope>NUCLEOTIDE SEQUENCE [LARGE SCALE GENOMIC DNA]</scope>
    <source>
        <strain evidence="3">TK-2024</strain>
        <tissue evidence="3">Old leaves</tissue>
    </source>
</reference>
<dbReference type="Proteomes" id="UP001472677">
    <property type="component" value="Unassembled WGS sequence"/>
</dbReference>
<dbReference type="InterPro" id="IPR000504">
    <property type="entry name" value="RRM_dom"/>
</dbReference>
<sequence>MEASGDVWTVSVENLSWRVTRGVLWELFNHHGKITKVFIPAVNKKPIYKFSTFAFEQFASSEDLDRAIRSTNKSKIDGRVIAFSKKNRVGHAVIEVGINKCDNGPKSNEATALVLTPGNCIVSDGLDSPSRLAPSLHLEYHSVEIVPDSLDGLENHLEGQFQNSDRGESLQSSAVVNNGSLIL</sequence>
<dbReference type="EMBL" id="JBBPBM010000007">
    <property type="protein sequence ID" value="KAK8574740.1"/>
    <property type="molecule type" value="Genomic_DNA"/>
</dbReference>